<dbReference type="AlphaFoldDB" id="A0A2M7IE83"/>
<name>A0A2M7IE83_9BACT</name>
<dbReference type="Proteomes" id="UP000231673">
    <property type="component" value="Unassembled WGS sequence"/>
</dbReference>
<evidence type="ECO:0000313" key="3">
    <source>
        <dbReference type="EMBL" id="PIW74837.1"/>
    </source>
</evidence>
<sequence length="341" mass="38803">MNWLDKKTGKEKRKIVLIALFSFLFVLFILYKITPASLVEIYPSQKTENAKIERKIVFQNIPLLNESEDKPLKENILVLGRAGQGYAGGNLTDTILLVHISQFDSVKKSALISLPRDLLVRIPESQSWRKINSLYALVGINGLKNKIEEITGLSVDRYIVVDLAVVEEIINLIDGLNVYVKEDINDPYFPGPNYTYQTFNLSAGWRYLDGPTALRYIRTRYTSPNGDFDRMTRQQQVIQLLKQKVLALNPLWDFPTYLKIFDSLNKHIETDLSILEMKTLYQIAKEIGADQIKSGVIDEKNTELLTGGQVPLGEQTASVVYPKAGQENYSVIKDFIKKILE</sequence>
<comment type="similarity">
    <text evidence="1">Belongs to the LytR/CpsA/Psr (LCP) family.</text>
</comment>
<evidence type="ECO:0000259" key="2">
    <source>
        <dbReference type="Pfam" id="PF03816"/>
    </source>
</evidence>
<accession>A0A2M7IE83</accession>
<evidence type="ECO:0000313" key="4">
    <source>
        <dbReference type="Proteomes" id="UP000231673"/>
    </source>
</evidence>
<dbReference type="Gene3D" id="3.40.630.190">
    <property type="entry name" value="LCP protein"/>
    <property type="match status" value="1"/>
</dbReference>
<proteinExistence type="inferred from homology"/>
<evidence type="ECO:0000256" key="1">
    <source>
        <dbReference type="ARBA" id="ARBA00006068"/>
    </source>
</evidence>
<protein>
    <recommendedName>
        <fullName evidence="2">Cell envelope-related transcriptional attenuator domain-containing protein</fullName>
    </recommendedName>
</protein>
<feature type="domain" description="Cell envelope-related transcriptional attenuator" evidence="2">
    <location>
        <begin position="92"/>
        <end position="245"/>
    </location>
</feature>
<dbReference type="EMBL" id="PFGW01000011">
    <property type="protein sequence ID" value="PIW74837.1"/>
    <property type="molecule type" value="Genomic_DNA"/>
</dbReference>
<dbReference type="InterPro" id="IPR004474">
    <property type="entry name" value="LytR_CpsA_psr"/>
</dbReference>
<dbReference type="Pfam" id="PF03816">
    <property type="entry name" value="LytR_cpsA_psr"/>
    <property type="match status" value="1"/>
</dbReference>
<dbReference type="NCBIfam" id="TIGR00350">
    <property type="entry name" value="lytR_cpsA_psr"/>
    <property type="match status" value="1"/>
</dbReference>
<dbReference type="PANTHER" id="PTHR33392">
    <property type="entry name" value="POLYISOPRENYL-TEICHOIC ACID--PEPTIDOGLYCAN TEICHOIC ACID TRANSFERASE TAGU"/>
    <property type="match status" value="1"/>
</dbReference>
<dbReference type="InterPro" id="IPR050922">
    <property type="entry name" value="LytR/CpsA/Psr_CW_biosynth"/>
</dbReference>
<organism evidence="3 4">
    <name type="scientific">Candidatus Portnoybacteria bacterium CG_4_8_14_3_um_filter_44_15</name>
    <dbReference type="NCBI Taxonomy" id="1974803"/>
    <lineage>
        <taxon>Bacteria</taxon>
        <taxon>Candidatus Portnoyibacteriota</taxon>
    </lineage>
</organism>
<dbReference type="PANTHER" id="PTHR33392:SF6">
    <property type="entry name" value="POLYISOPRENYL-TEICHOIC ACID--PEPTIDOGLYCAN TEICHOIC ACID TRANSFERASE TAGU"/>
    <property type="match status" value="1"/>
</dbReference>
<gene>
    <name evidence="3" type="ORF">CO003_00500</name>
</gene>
<comment type="caution">
    <text evidence="3">The sequence shown here is derived from an EMBL/GenBank/DDBJ whole genome shotgun (WGS) entry which is preliminary data.</text>
</comment>
<reference evidence="4" key="1">
    <citation type="submission" date="2017-09" db="EMBL/GenBank/DDBJ databases">
        <title>Depth-based differentiation of microbial function through sediment-hosted aquifers and enrichment of novel symbionts in the deep terrestrial subsurface.</title>
        <authorList>
            <person name="Probst A.J."/>
            <person name="Ladd B."/>
            <person name="Jarett J.K."/>
            <person name="Geller-Mcgrath D.E."/>
            <person name="Sieber C.M.K."/>
            <person name="Emerson J.B."/>
            <person name="Anantharaman K."/>
            <person name="Thomas B.C."/>
            <person name="Malmstrom R."/>
            <person name="Stieglmeier M."/>
            <person name="Klingl A."/>
            <person name="Woyke T."/>
            <person name="Ryan C.M."/>
            <person name="Banfield J.F."/>
        </authorList>
    </citation>
    <scope>NUCLEOTIDE SEQUENCE [LARGE SCALE GENOMIC DNA]</scope>
</reference>